<dbReference type="Proteomes" id="UP000309174">
    <property type="component" value="Unassembled WGS sequence"/>
</dbReference>
<organism evidence="2 3">
    <name type="scientific">Actinomadura soli</name>
    <dbReference type="NCBI Taxonomy" id="2508997"/>
    <lineage>
        <taxon>Bacteria</taxon>
        <taxon>Bacillati</taxon>
        <taxon>Actinomycetota</taxon>
        <taxon>Actinomycetes</taxon>
        <taxon>Streptosporangiales</taxon>
        <taxon>Thermomonosporaceae</taxon>
        <taxon>Actinomadura</taxon>
    </lineage>
</organism>
<name>A0A5C4J9N2_9ACTN</name>
<proteinExistence type="inferred from homology"/>
<dbReference type="AlphaFoldDB" id="A0A5C4J9N2"/>
<dbReference type="RefSeq" id="WP_138646988.1">
    <property type="nucleotide sequence ID" value="NZ_VCKW01000112.1"/>
</dbReference>
<keyword evidence="3" id="KW-1185">Reference proteome</keyword>
<dbReference type="OrthoDB" id="9805636at2"/>
<dbReference type="InterPro" id="IPR003454">
    <property type="entry name" value="MOase_MmoB_DmpM"/>
</dbReference>
<dbReference type="EMBL" id="VCKW01000112">
    <property type="protein sequence ID" value="TMQ95964.1"/>
    <property type="molecule type" value="Genomic_DNA"/>
</dbReference>
<dbReference type="Pfam" id="PF02406">
    <property type="entry name" value="MmoB_DmpM"/>
    <property type="match status" value="1"/>
</dbReference>
<keyword evidence="2" id="KW-0560">Oxidoreductase</keyword>
<accession>A0A5C4J9N2</accession>
<evidence type="ECO:0000256" key="1">
    <source>
        <dbReference type="ARBA" id="ARBA00006313"/>
    </source>
</evidence>
<comment type="caution">
    <text evidence="2">The sequence shown here is derived from an EMBL/GenBank/DDBJ whole genome shotgun (WGS) entry which is preliminary data.</text>
</comment>
<sequence length="102" mass="11732">MTTTPVQSRSNLAGPLLRGGEISVVAVEAIEQDNPEKEIVVDDHRTYVRVEAEGGLVIRRRTMERLLGRTFSMQELEINLTGYSGQIETHDEYMRWYFMKKS</sequence>
<reference evidence="2 3" key="1">
    <citation type="submission" date="2019-05" db="EMBL/GenBank/DDBJ databases">
        <title>Draft genome sequence of Actinomadura sp. 14C53.</title>
        <authorList>
            <person name="Saricaoglu S."/>
            <person name="Isik K."/>
        </authorList>
    </citation>
    <scope>NUCLEOTIDE SEQUENCE [LARGE SCALE GENOMIC DNA]</scope>
    <source>
        <strain evidence="2 3">14C53</strain>
    </source>
</reference>
<comment type="similarity">
    <text evidence="1">Belongs to the TmoD/XamoD family.</text>
</comment>
<evidence type="ECO:0000313" key="3">
    <source>
        <dbReference type="Proteomes" id="UP000309174"/>
    </source>
</evidence>
<dbReference type="Gene3D" id="3.90.56.10">
    <property type="entry name" value="Monooxygenase component MmoB/DmpM"/>
    <property type="match status" value="1"/>
</dbReference>
<protein>
    <submittedName>
        <fullName evidence="2">Monooxygenase</fullName>
    </submittedName>
</protein>
<gene>
    <name evidence="2" type="ORF">ETD83_21775</name>
</gene>
<dbReference type="SUPFAM" id="SSF56029">
    <property type="entry name" value="Monooxygenase (hydroxylase) regulatory protein"/>
    <property type="match status" value="1"/>
</dbReference>
<keyword evidence="2" id="KW-0503">Monooxygenase</keyword>
<dbReference type="GO" id="GO:0004497">
    <property type="term" value="F:monooxygenase activity"/>
    <property type="evidence" value="ECO:0007669"/>
    <property type="project" value="UniProtKB-KW"/>
</dbReference>
<evidence type="ECO:0000313" key="2">
    <source>
        <dbReference type="EMBL" id="TMQ95964.1"/>
    </source>
</evidence>
<dbReference type="InterPro" id="IPR036889">
    <property type="entry name" value="mOase_MmoB_DmpM_sf"/>
</dbReference>